<organism evidence="1 2">
    <name type="scientific">Aspergillus cavernicola</name>
    <dbReference type="NCBI Taxonomy" id="176166"/>
    <lineage>
        <taxon>Eukaryota</taxon>
        <taxon>Fungi</taxon>
        <taxon>Dikarya</taxon>
        <taxon>Ascomycota</taxon>
        <taxon>Pezizomycotina</taxon>
        <taxon>Eurotiomycetes</taxon>
        <taxon>Eurotiomycetidae</taxon>
        <taxon>Eurotiales</taxon>
        <taxon>Aspergillaceae</taxon>
        <taxon>Aspergillus</taxon>
        <taxon>Aspergillus subgen. Nidulantes</taxon>
    </lineage>
</organism>
<dbReference type="EMBL" id="JBFXLS010000262">
    <property type="protein sequence ID" value="KAL2811297.1"/>
    <property type="molecule type" value="Genomic_DNA"/>
</dbReference>
<proteinExistence type="predicted"/>
<dbReference type="Proteomes" id="UP001610335">
    <property type="component" value="Unassembled WGS sequence"/>
</dbReference>
<protein>
    <submittedName>
        <fullName evidence="1">Uncharacterized protein</fullName>
    </submittedName>
</protein>
<accession>A0ABR4H754</accession>
<reference evidence="1 2" key="1">
    <citation type="submission" date="2024-07" db="EMBL/GenBank/DDBJ databases">
        <title>Section-level genome sequencing and comparative genomics of Aspergillus sections Usti and Cavernicolus.</title>
        <authorList>
            <consortium name="Lawrence Berkeley National Laboratory"/>
            <person name="Nybo J.L."/>
            <person name="Vesth T.C."/>
            <person name="Theobald S."/>
            <person name="Frisvad J.C."/>
            <person name="Larsen T.O."/>
            <person name="Kjaerboelling I."/>
            <person name="Rothschild-Mancinelli K."/>
            <person name="Lyhne E.K."/>
            <person name="Kogle M.E."/>
            <person name="Barry K."/>
            <person name="Clum A."/>
            <person name="Na H."/>
            <person name="Ledsgaard L."/>
            <person name="Lin J."/>
            <person name="Lipzen A."/>
            <person name="Kuo A."/>
            <person name="Riley R."/>
            <person name="Mondo S."/>
            <person name="LaButti K."/>
            <person name="Haridas S."/>
            <person name="Pangalinan J."/>
            <person name="Salamov A.A."/>
            <person name="Simmons B.A."/>
            <person name="Magnuson J.K."/>
            <person name="Chen J."/>
            <person name="Drula E."/>
            <person name="Henrissat B."/>
            <person name="Wiebenga A."/>
            <person name="Lubbers R.J."/>
            <person name="Gomes A.C."/>
            <person name="Makela M.R."/>
            <person name="Stajich J."/>
            <person name="Grigoriev I.V."/>
            <person name="Mortensen U.H."/>
            <person name="De vries R.P."/>
            <person name="Baker S.E."/>
            <person name="Andersen M.R."/>
        </authorList>
    </citation>
    <scope>NUCLEOTIDE SEQUENCE [LARGE SCALE GENOMIC DNA]</scope>
    <source>
        <strain evidence="1 2">CBS 600.67</strain>
    </source>
</reference>
<keyword evidence="2" id="KW-1185">Reference proteome</keyword>
<evidence type="ECO:0000313" key="2">
    <source>
        <dbReference type="Proteomes" id="UP001610335"/>
    </source>
</evidence>
<comment type="caution">
    <text evidence="1">The sequence shown here is derived from an EMBL/GenBank/DDBJ whole genome shotgun (WGS) entry which is preliminary data.</text>
</comment>
<evidence type="ECO:0000313" key="1">
    <source>
        <dbReference type="EMBL" id="KAL2811297.1"/>
    </source>
</evidence>
<sequence length="160" mass="17163">MSRIFSMYSLSSNPNFNSLTISPARSSKRVFYKTASGALETAPIAPPACRVRPPAANGDPIARDGKAVTYPGIASTDAVLAAFIRPPAASTHLYNPDPPPSTDHALSLLNFSLRAIRARCTAPLKRCRVIRQLPCCSKAPPPPFFHFLRPRLCGSSDSVG</sequence>
<name>A0ABR4H754_9EURO</name>
<gene>
    <name evidence="1" type="ORF">BDW59DRAFT_58849</name>
</gene>